<evidence type="ECO:0000313" key="3">
    <source>
        <dbReference type="Proteomes" id="UP000799291"/>
    </source>
</evidence>
<keyword evidence="1" id="KW-0732">Signal</keyword>
<proteinExistence type="predicted"/>
<keyword evidence="3" id="KW-1185">Reference proteome</keyword>
<evidence type="ECO:0000256" key="1">
    <source>
        <dbReference type="SAM" id="SignalP"/>
    </source>
</evidence>
<accession>A0A6G1JLD7</accession>
<protein>
    <submittedName>
        <fullName evidence="2">Uncharacterized protein</fullName>
    </submittedName>
</protein>
<gene>
    <name evidence="2" type="ORF">K458DRAFT_382539</name>
</gene>
<sequence>MPALSTATFLLISPTLQAEWSIPVGHTCTAPVRSIVATGTATVADAPGDGAMAAFIGSTEIFLRRQSFGDGLIWNASVQHAGDGGSVGGHKSPFCRHDLSIYSSA</sequence>
<reference evidence="2" key="1">
    <citation type="journal article" date="2020" name="Stud. Mycol.">
        <title>101 Dothideomycetes genomes: a test case for predicting lifestyles and emergence of pathogens.</title>
        <authorList>
            <person name="Haridas S."/>
            <person name="Albert R."/>
            <person name="Binder M."/>
            <person name="Bloem J."/>
            <person name="Labutti K."/>
            <person name="Salamov A."/>
            <person name="Andreopoulos B."/>
            <person name="Baker S."/>
            <person name="Barry K."/>
            <person name="Bills G."/>
            <person name="Bluhm B."/>
            <person name="Cannon C."/>
            <person name="Castanera R."/>
            <person name="Culley D."/>
            <person name="Daum C."/>
            <person name="Ezra D."/>
            <person name="Gonzalez J."/>
            <person name="Henrissat B."/>
            <person name="Kuo A."/>
            <person name="Liang C."/>
            <person name="Lipzen A."/>
            <person name="Lutzoni F."/>
            <person name="Magnuson J."/>
            <person name="Mondo S."/>
            <person name="Nolan M."/>
            <person name="Ohm R."/>
            <person name="Pangilinan J."/>
            <person name="Park H.-J."/>
            <person name="Ramirez L."/>
            <person name="Alfaro M."/>
            <person name="Sun H."/>
            <person name="Tritt A."/>
            <person name="Yoshinaga Y."/>
            <person name="Zwiers L.-H."/>
            <person name="Turgeon B."/>
            <person name="Goodwin S."/>
            <person name="Spatafora J."/>
            <person name="Crous P."/>
            <person name="Grigoriev I."/>
        </authorList>
    </citation>
    <scope>NUCLEOTIDE SEQUENCE</scope>
    <source>
        <strain evidence="2">CBS 122367</strain>
    </source>
</reference>
<organism evidence="2 3">
    <name type="scientific">Lentithecium fluviatile CBS 122367</name>
    <dbReference type="NCBI Taxonomy" id="1168545"/>
    <lineage>
        <taxon>Eukaryota</taxon>
        <taxon>Fungi</taxon>
        <taxon>Dikarya</taxon>
        <taxon>Ascomycota</taxon>
        <taxon>Pezizomycotina</taxon>
        <taxon>Dothideomycetes</taxon>
        <taxon>Pleosporomycetidae</taxon>
        <taxon>Pleosporales</taxon>
        <taxon>Massarineae</taxon>
        <taxon>Lentitheciaceae</taxon>
        <taxon>Lentithecium</taxon>
    </lineage>
</organism>
<dbReference type="EMBL" id="MU005570">
    <property type="protein sequence ID" value="KAF2690963.1"/>
    <property type="molecule type" value="Genomic_DNA"/>
</dbReference>
<feature type="signal peptide" evidence="1">
    <location>
        <begin position="1"/>
        <end position="18"/>
    </location>
</feature>
<dbReference type="AlphaFoldDB" id="A0A6G1JLD7"/>
<evidence type="ECO:0000313" key="2">
    <source>
        <dbReference type="EMBL" id="KAF2690963.1"/>
    </source>
</evidence>
<name>A0A6G1JLD7_9PLEO</name>
<feature type="chain" id="PRO_5026177586" evidence="1">
    <location>
        <begin position="19"/>
        <end position="105"/>
    </location>
</feature>
<dbReference type="Proteomes" id="UP000799291">
    <property type="component" value="Unassembled WGS sequence"/>
</dbReference>